<dbReference type="Proteomes" id="UP000024635">
    <property type="component" value="Unassembled WGS sequence"/>
</dbReference>
<feature type="compositionally biased region" description="Basic and acidic residues" evidence="1">
    <location>
        <begin position="59"/>
        <end position="71"/>
    </location>
</feature>
<evidence type="ECO:0000256" key="1">
    <source>
        <dbReference type="SAM" id="MobiDB-lite"/>
    </source>
</evidence>
<reference evidence="3" key="1">
    <citation type="journal article" date="2015" name="Nat. Genet.">
        <title>The genome and transcriptome of the zoonotic hookworm Ancylostoma ceylanicum identify infection-specific gene families.</title>
        <authorList>
            <person name="Schwarz E.M."/>
            <person name="Hu Y."/>
            <person name="Antoshechkin I."/>
            <person name="Miller M.M."/>
            <person name="Sternberg P.W."/>
            <person name="Aroian R.V."/>
        </authorList>
    </citation>
    <scope>NUCLEOTIDE SEQUENCE</scope>
    <source>
        <strain evidence="3">HY135</strain>
    </source>
</reference>
<name>A0A016SBT5_9BILA</name>
<dbReference type="AlphaFoldDB" id="A0A016SBT5"/>
<comment type="caution">
    <text evidence="2">The sequence shown here is derived from an EMBL/GenBank/DDBJ whole genome shotgun (WGS) entry which is preliminary data.</text>
</comment>
<organism evidence="2 3">
    <name type="scientific">Ancylostoma ceylanicum</name>
    <dbReference type="NCBI Taxonomy" id="53326"/>
    <lineage>
        <taxon>Eukaryota</taxon>
        <taxon>Metazoa</taxon>
        <taxon>Ecdysozoa</taxon>
        <taxon>Nematoda</taxon>
        <taxon>Chromadorea</taxon>
        <taxon>Rhabditida</taxon>
        <taxon>Rhabditina</taxon>
        <taxon>Rhabditomorpha</taxon>
        <taxon>Strongyloidea</taxon>
        <taxon>Ancylostomatidae</taxon>
        <taxon>Ancylostomatinae</taxon>
        <taxon>Ancylostoma</taxon>
    </lineage>
</organism>
<evidence type="ECO:0000313" key="2">
    <source>
        <dbReference type="EMBL" id="EYB87764.1"/>
    </source>
</evidence>
<accession>A0A016SBT5</accession>
<sequence>MKNCATDSCLFWHSARARKDIRTGQTTCDKNERGILLEMVGHQRFPKLEEDIFGLNDTNHFDQTDSRREDLGSAPCESSGLDGRHTSQSYPVTGVILHSHESNHLTP</sequence>
<feature type="region of interest" description="Disordered" evidence="1">
    <location>
        <begin position="59"/>
        <end position="88"/>
    </location>
</feature>
<protein>
    <submittedName>
        <fullName evidence="2">Uncharacterized protein</fullName>
    </submittedName>
</protein>
<proteinExistence type="predicted"/>
<dbReference type="EMBL" id="JARK01001593">
    <property type="protein sequence ID" value="EYB87764.1"/>
    <property type="molecule type" value="Genomic_DNA"/>
</dbReference>
<keyword evidence="3" id="KW-1185">Reference proteome</keyword>
<gene>
    <name evidence="2" type="primary">Acey_s0257.g384</name>
    <name evidence="2" type="ORF">Y032_0257g384</name>
</gene>
<evidence type="ECO:0000313" key="3">
    <source>
        <dbReference type="Proteomes" id="UP000024635"/>
    </source>
</evidence>